<comment type="caution">
    <text evidence="3">The sequence shown here is derived from an EMBL/GenBank/DDBJ whole genome shotgun (WGS) entry which is preliminary data.</text>
</comment>
<dbReference type="PANTHER" id="PTHR28019">
    <property type="entry name" value="CELL MEMBRANE PROTEIN YLR413W-RELATED"/>
    <property type="match status" value="1"/>
</dbReference>
<dbReference type="EMBL" id="JAVHNR010000009">
    <property type="protein sequence ID" value="KAK6333150.1"/>
    <property type="molecule type" value="Genomic_DNA"/>
</dbReference>
<dbReference type="InterPro" id="IPR009571">
    <property type="entry name" value="SUR7/Rim9-like_fungi"/>
</dbReference>
<dbReference type="GO" id="GO:0005886">
    <property type="term" value="C:plasma membrane"/>
    <property type="evidence" value="ECO:0007669"/>
    <property type="project" value="InterPro"/>
</dbReference>
<feature type="transmembrane region" description="Helical" evidence="2">
    <location>
        <begin position="164"/>
        <end position="185"/>
    </location>
</feature>
<evidence type="ECO:0000256" key="1">
    <source>
        <dbReference type="SAM" id="MobiDB-lite"/>
    </source>
</evidence>
<dbReference type="Proteomes" id="UP001313282">
    <property type="component" value="Unassembled WGS sequence"/>
</dbReference>
<protein>
    <recommendedName>
        <fullName evidence="5">Integral membrane protein</fullName>
    </recommendedName>
</protein>
<dbReference type="AlphaFoldDB" id="A0AAN8R9A8"/>
<keyword evidence="2" id="KW-0472">Membrane</keyword>
<dbReference type="InterPro" id="IPR052413">
    <property type="entry name" value="SUR7_domain"/>
</dbReference>
<evidence type="ECO:0008006" key="5">
    <source>
        <dbReference type="Google" id="ProtNLM"/>
    </source>
</evidence>
<evidence type="ECO:0000313" key="4">
    <source>
        <dbReference type="Proteomes" id="UP001313282"/>
    </source>
</evidence>
<dbReference type="PANTHER" id="PTHR28019:SF2">
    <property type="entry name" value="CELL MEMBRANE PROTEIN YLR413W-RELATED"/>
    <property type="match status" value="1"/>
</dbReference>
<organism evidence="3 4">
    <name type="scientific">Orbilia javanica</name>
    <dbReference type="NCBI Taxonomy" id="47235"/>
    <lineage>
        <taxon>Eukaryota</taxon>
        <taxon>Fungi</taxon>
        <taxon>Dikarya</taxon>
        <taxon>Ascomycota</taxon>
        <taxon>Pezizomycotina</taxon>
        <taxon>Orbiliomycetes</taxon>
        <taxon>Orbiliales</taxon>
        <taxon>Orbiliaceae</taxon>
        <taxon>Orbilia</taxon>
    </lineage>
</organism>
<evidence type="ECO:0000256" key="2">
    <source>
        <dbReference type="SAM" id="Phobius"/>
    </source>
</evidence>
<proteinExistence type="predicted"/>
<evidence type="ECO:0000313" key="3">
    <source>
        <dbReference type="EMBL" id="KAK6333150.1"/>
    </source>
</evidence>
<accession>A0AAN8R9A8</accession>
<dbReference type="GO" id="GO:0051285">
    <property type="term" value="C:cell cortex of cell tip"/>
    <property type="evidence" value="ECO:0007669"/>
    <property type="project" value="TreeGrafter"/>
</dbReference>
<gene>
    <name evidence="3" type="ORF">TWF718_010973</name>
</gene>
<reference evidence="3 4" key="1">
    <citation type="submission" date="2019-10" db="EMBL/GenBank/DDBJ databases">
        <authorList>
            <person name="Palmer J.M."/>
        </authorList>
    </citation>
    <scope>NUCLEOTIDE SEQUENCE [LARGE SCALE GENOMIC DNA]</scope>
    <source>
        <strain evidence="3 4">TWF718</strain>
    </source>
</reference>
<feature type="transmembrane region" description="Helical" evidence="2">
    <location>
        <begin position="197"/>
        <end position="219"/>
    </location>
</feature>
<keyword evidence="2" id="KW-1133">Transmembrane helix</keyword>
<dbReference type="GO" id="GO:0031505">
    <property type="term" value="P:fungal-type cell wall organization"/>
    <property type="evidence" value="ECO:0007669"/>
    <property type="project" value="TreeGrafter"/>
</dbReference>
<keyword evidence="4" id="KW-1185">Reference proteome</keyword>
<feature type="transmembrane region" description="Helical" evidence="2">
    <location>
        <begin position="12"/>
        <end position="31"/>
    </location>
</feature>
<name>A0AAN8R9A8_9PEZI</name>
<sequence>MGRAGRALCVSVPLLATAATAALIVISTFIGQTNVNNNWLNSLYFLRLDTRYINAPEELGDIPGTNLDDVIRNAVGINFTIENTAKLVGVSDFYQAGLFSYCSGEYDATKDEWNVQNCSSPSSSFYFNIIDIINEESNDGKNLTFPNQVNDFFKAVKALTRAQFICFLFGIGATGLEFILGWFGFLSRWGSCVTTFAAVFAFWSLLAASVINIALYVSLSKTFDATFNTFGVRGSINRQVYILMFIGVAVSFGAMLFWTLSTCCCSGRRDRIIRGDAPRSGSPVKGYERVASPYVGSGGPAPVPPHQQYGQTYGKSEGPYEPLRHTQV</sequence>
<keyword evidence="2" id="KW-0812">Transmembrane</keyword>
<feature type="region of interest" description="Disordered" evidence="1">
    <location>
        <begin position="292"/>
        <end position="328"/>
    </location>
</feature>
<feature type="transmembrane region" description="Helical" evidence="2">
    <location>
        <begin position="240"/>
        <end position="260"/>
    </location>
</feature>
<dbReference type="Pfam" id="PF06687">
    <property type="entry name" value="SUR7"/>
    <property type="match status" value="1"/>
</dbReference>